<dbReference type="AlphaFoldDB" id="A0A4R6PR69"/>
<evidence type="ECO:0000313" key="3">
    <source>
        <dbReference type="Proteomes" id="UP000295531"/>
    </source>
</evidence>
<protein>
    <submittedName>
        <fullName evidence="2">Uncharacterized protein (TIGR02285 family)</fullName>
    </submittedName>
</protein>
<dbReference type="RefSeq" id="WP_243734388.1">
    <property type="nucleotide sequence ID" value="NZ_SNXI01000001.1"/>
</dbReference>
<organism evidence="2 3">
    <name type="scientific">Idiomarina aquatica</name>
    <dbReference type="NCBI Taxonomy" id="1327752"/>
    <lineage>
        <taxon>Bacteria</taxon>
        <taxon>Pseudomonadati</taxon>
        <taxon>Pseudomonadota</taxon>
        <taxon>Gammaproteobacteria</taxon>
        <taxon>Alteromonadales</taxon>
        <taxon>Idiomarinaceae</taxon>
        <taxon>Idiomarina</taxon>
    </lineage>
</organism>
<keyword evidence="3" id="KW-1185">Reference proteome</keyword>
<reference evidence="2 3" key="1">
    <citation type="submission" date="2019-03" db="EMBL/GenBank/DDBJ databases">
        <title>Freshwater and sediment microbial communities from various areas in North America, analyzing microbe dynamics in response to fracking.</title>
        <authorList>
            <person name="Lamendella R."/>
        </authorList>
    </citation>
    <scope>NUCLEOTIDE SEQUENCE [LARGE SCALE GENOMIC DNA]</scope>
    <source>
        <strain evidence="2 3">18_TX</strain>
    </source>
</reference>
<keyword evidence="1" id="KW-0732">Signal</keyword>
<accession>A0A4R6PR69</accession>
<evidence type="ECO:0000313" key="2">
    <source>
        <dbReference type="EMBL" id="TDP40601.1"/>
    </source>
</evidence>
<feature type="signal peptide" evidence="1">
    <location>
        <begin position="1"/>
        <end position="27"/>
    </location>
</feature>
<dbReference type="Proteomes" id="UP000295531">
    <property type="component" value="Unassembled WGS sequence"/>
</dbReference>
<evidence type="ECO:0000256" key="1">
    <source>
        <dbReference type="SAM" id="SignalP"/>
    </source>
</evidence>
<sequence length="284" mass="32572">MKSCKMLMLIAFWSAIAIGQAMQQVQAEDDPADIIWGVNTSPPFHISQGDYQGEGICDVLVDVMKQELSELQQQIRQLPARRITLLMKRERNLCFPCLIKRSSYNAEFNYTDTTHSYPPHGIVAHANAAKKITDRYGNPVSFEALVQDSRFRFAQPIERRYGELQPLVEKHLIGKSHYRIVTGDNAHVNLMTMMLNHRVDYTVDYEMIKRFYEADQVNETDEQLVFLPIAEYQGKVIEGAIGCSNNDWGKRAAEHLNSAVERLQANARFQQALDQWLGEQRPKP</sequence>
<feature type="chain" id="PRO_5020181045" evidence="1">
    <location>
        <begin position="28"/>
        <end position="284"/>
    </location>
</feature>
<name>A0A4R6PR69_9GAMM</name>
<gene>
    <name evidence="2" type="ORF">DEU29_101145</name>
</gene>
<dbReference type="EMBL" id="SNXI01000001">
    <property type="protein sequence ID" value="TDP40601.1"/>
    <property type="molecule type" value="Genomic_DNA"/>
</dbReference>
<comment type="caution">
    <text evidence="2">The sequence shown here is derived from an EMBL/GenBank/DDBJ whole genome shotgun (WGS) entry which is preliminary data.</text>
</comment>
<dbReference type="SUPFAM" id="SSF53850">
    <property type="entry name" value="Periplasmic binding protein-like II"/>
    <property type="match status" value="1"/>
</dbReference>
<proteinExistence type="predicted"/>